<dbReference type="OMA" id="IAKLICI"/>
<keyword evidence="4" id="KW-1185">Reference proteome</keyword>
<accession>G3AUI5</accession>
<dbReference type="GeneID" id="18874722"/>
<dbReference type="OrthoDB" id="4020196at2759"/>
<name>G3AUI5_SPAPN</name>
<dbReference type="InterPro" id="IPR002775">
    <property type="entry name" value="DNA/RNA-bd_Alba-like"/>
</dbReference>
<dbReference type="Proteomes" id="UP000000709">
    <property type="component" value="Unassembled WGS sequence"/>
</dbReference>
<dbReference type="HOGENOM" id="CLU_1594303_0_0_1"/>
<dbReference type="RefSeq" id="XP_007377512.1">
    <property type="nucleotide sequence ID" value="XM_007377450.1"/>
</dbReference>
<proteinExistence type="predicted"/>
<reference evidence="3 4" key="1">
    <citation type="journal article" date="2011" name="Proc. Natl. Acad. Sci. U.S.A.">
        <title>Comparative genomics of xylose-fermenting fungi for enhanced biofuel production.</title>
        <authorList>
            <person name="Wohlbach D.J."/>
            <person name="Kuo A."/>
            <person name="Sato T.K."/>
            <person name="Potts K.M."/>
            <person name="Salamov A.A."/>
            <person name="LaButti K.M."/>
            <person name="Sun H."/>
            <person name="Clum A."/>
            <person name="Pangilinan J.L."/>
            <person name="Lindquist E.A."/>
            <person name="Lucas S."/>
            <person name="Lapidus A."/>
            <person name="Jin M."/>
            <person name="Gunawan C."/>
            <person name="Balan V."/>
            <person name="Dale B.E."/>
            <person name="Jeffries T.W."/>
            <person name="Zinkel R."/>
            <person name="Barry K.W."/>
            <person name="Grigoriev I.V."/>
            <person name="Gasch A.P."/>
        </authorList>
    </citation>
    <scope>NUCLEOTIDE SEQUENCE [LARGE SCALE GENOMIC DNA]</scope>
    <source>
        <strain evidence="4">NRRL Y-27907 / 11-Y1</strain>
    </source>
</reference>
<sequence length="164" mass="18466">MEALQEQFTKLVNETTHSISRSLRGTSPSIIKITKNDSIKQKVTSITAQLKENKIVLIASLSNSIPKAISVIEIAKSALKEENKSVKQFNKLAHLDSTHNPNYKPNQENLEGSKHANDDEDEHKQVIERDILESINGPKVYQLPIMYVILSLDNMISLTDWTSQ</sequence>
<evidence type="ECO:0000313" key="4">
    <source>
        <dbReference type="Proteomes" id="UP000000709"/>
    </source>
</evidence>
<feature type="region of interest" description="Disordered" evidence="1">
    <location>
        <begin position="96"/>
        <end position="121"/>
    </location>
</feature>
<organism evidence="4">
    <name type="scientific">Spathaspora passalidarum (strain NRRL Y-27907 / 11-Y1)</name>
    <dbReference type="NCBI Taxonomy" id="619300"/>
    <lineage>
        <taxon>Eukaryota</taxon>
        <taxon>Fungi</taxon>
        <taxon>Dikarya</taxon>
        <taxon>Ascomycota</taxon>
        <taxon>Saccharomycotina</taxon>
        <taxon>Pichiomycetes</taxon>
        <taxon>Debaryomycetaceae</taxon>
        <taxon>Spathaspora</taxon>
    </lineage>
</organism>
<dbReference type="GO" id="GO:0003676">
    <property type="term" value="F:nucleic acid binding"/>
    <property type="evidence" value="ECO:0007669"/>
    <property type="project" value="InterPro"/>
</dbReference>
<dbReference type="eggNOG" id="ENOG502T5RX">
    <property type="taxonomic scope" value="Eukaryota"/>
</dbReference>
<gene>
    <name evidence="3" type="ORF">SPAPADRAFT_63383</name>
</gene>
<feature type="compositionally biased region" description="Polar residues" evidence="1">
    <location>
        <begin position="98"/>
        <end position="110"/>
    </location>
</feature>
<dbReference type="KEGG" id="spaa:SPAPADRAFT_63383"/>
<dbReference type="EMBL" id="GL996505">
    <property type="protein sequence ID" value="EGW30541.1"/>
    <property type="molecule type" value="Genomic_DNA"/>
</dbReference>
<dbReference type="InParanoid" id="G3AUI5"/>
<protein>
    <recommendedName>
        <fullName evidence="2">DNA/RNA-binding protein Alba-like domain-containing protein</fullName>
    </recommendedName>
</protein>
<evidence type="ECO:0000259" key="2">
    <source>
        <dbReference type="Pfam" id="PF01918"/>
    </source>
</evidence>
<feature type="domain" description="DNA/RNA-binding protein Alba-like" evidence="2">
    <location>
        <begin position="30"/>
        <end position="82"/>
    </location>
</feature>
<evidence type="ECO:0000313" key="3">
    <source>
        <dbReference type="EMBL" id="EGW30541.1"/>
    </source>
</evidence>
<dbReference type="AlphaFoldDB" id="G3AUI5"/>
<dbReference type="Pfam" id="PF01918">
    <property type="entry name" value="Alba"/>
    <property type="match status" value="1"/>
</dbReference>
<evidence type="ECO:0000256" key="1">
    <source>
        <dbReference type="SAM" id="MobiDB-lite"/>
    </source>
</evidence>
<feature type="compositionally biased region" description="Basic and acidic residues" evidence="1">
    <location>
        <begin position="111"/>
        <end position="121"/>
    </location>
</feature>